<dbReference type="Gene3D" id="2.20.25.160">
    <property type="match status" value="1"/>
</dbReference>
<dbReference type="Gene3D" id="3.40.630.10">
    <property type="entry name" value="Zn peptidases"/>
    <property type="match status" value="1"/>
</dbReference>
<keyword evidence="3 5" id="KW-0862">Zinc</keyword>
<dbReference type="InterPro" id="IPR050178">
    <property type="entry name" value="AspA/AstE_fam"/>
</dbReference>
<accession>A0AAD7UG58</accession>
<dbReference type="AlphaFoldDB" id="A0AAD7UG58"/>
<name>A0AAD7UG58_9STRA</name>
<evidence type="ECO:0000256" key="3">
    <source>
        <dbReference type="ARBA" id="ARBA00022833"/>
    </source>
</evidence>
<evidence type="ECO:0000256" key="5">
    <source>
        <dbReference type="PIRSR" id="PIRSR018001-3"/>
    </source>
</evidence>
<dbReference type="GO" id="GO:0046872">
    <property type="term" value="F:metal ion binding"/>
    <property type="evidence" value="ECO:0007669"/>
    <property type="project" value="UniProtKB-KW"/>
</dbReference>
<sequence length="287" mass="31032">MGAAAQRCVIRKVCVVGGTHGNEYTGVFVVRKLEAMRSRLSLRFPSLEITTLVANEAAHRENRRFLEEDLNRQFSAEKLSGPPAMSLEARRARELIASVFGQKASPNFDLVVDLHTTTANMGATIIADQWDAFAVRAAAHLTTKGDRKILYNAIPSRENSPYLASIGKHALQIECGPTPQGVLRHDVVEATEAALFDLLEFLENGGEVPGEVEAFTTDGSHEKLEWPVDEFGFPTAVVSKSLQDRDFMPLAPGDPVFVSYDGSVVPAATTTLPPAAASASRAKSPSK</sequence>
<reference evidence="7" key="1">
    <citation type="submission" date="2023-01" db="EMBL/GenBank/DDBJ databases">
        <title>Metagenome sequencing of chrysophaentin producing Chrysophaeum taylorii.</title>
        <authorList>
            <person name="Davison J."/>
            <person name="Bewley C."/>
        </authorList>
    </citation>
    <scope>NUCLEOTIDE SEQUENCE</scope>
    <source>
        <strain evidence="7">NIES-1699</strain>
    </source>
</reference>
<keyword evidence="1 5" id="KW-0479">Metal-binding</keyword>
<gene>
    <name evidence="7" type="ORF">CTAYLR_004595</name>
</gene>
<dbReference type="EMBL" id="JAQMWT010000360">
    <property type="protein sequence ID" value="KAJ8603139.1"/>
    <property type="molecule type" value="Genomic_DNA"/>
</dbReference>
<feature type="active site" description="Proton donor/acceptor" evidence="4">
    <location>
        <position position="174"/>
    </location>
</feature>
<keyword evidence="2" id="KW-0378">Hydrolase</keyword>
<dbReference type="Proteomes" id="UP001230188">
    <property type="component" value="Unassembled WGS sequence"/>
</dbReference>
<feature type="domain" description="Succinylglutamate desuccinylase/Aspartoacylase catalytic" evidence="6">
    <location>
        <begin position="11"/>
        <end position="201"/>
    </location>
</feature>
<dbReference type="PIRSF" id="PIRSF018001">
    <property type="entry name" value="Aspartoacylase"/>
    <property type="match status" value="1"/>
</dbReference>
<evidence type="ECO:0000256" key="2">
    <source>
        <dbReference type="ARBA" id="ARBA00022801"/>
    </source>
</evidence>
<dbReference type="GO" id="GO:0016811">
    <property type="term" value="F:hydrolase activity, acting on carbon-nitrogen (but not peptide) bonds, in linear amides"/>
    <property type="evidence" value="ECO:0007669"/>
    <property type="project" value="InterPro"/>
</dbReference>
<dbReference type="Pfam" id="PF24827">
    <property type="entry name" value="AstE_AspA_cat"/>
    <property type="match status" value="1"/>
</dbReference>
<evidence type="ECO:0000313" key="7">
    <source>
        <dbReference type="EMBL" id="KAJ8603139.1"/>
    </source>
</evidence>
<dbReference type="SUPFAM" id="SSF53187">
    <property type="entry name" value="Zn-dependent exopeptidases"/>
    <property type="match status" value="1"/>
</dbReference>
<dbReference type="GO" id="GO:0005829">
    <property type="term" value="C:cytosol"/>
    <property type="evidence" value="ECO:0007669"/>
    <property type="project" value="TreeGrafter"/>
</dbReference>
<evidence type="ECO:0000256" key="4">
    <source>
        <dbReference type="PIRSR" id="PIRSR018001-1"/>
    </source>
</evidence>
<dbReference type="PANTHER" id="PTHR15162:SF7">
    <property type="entry name" value="SUCCINYLGLUTAMATE DESUCCINYLASE"/>
    <property type="match status" value="1"/>
</dbReference>
<dbReference type="PANTHER" id="PTHR15162">
    <property type="entry name" value="ASPARTOACYLASE"/>
    <property type="match status" value="1"/>
</dbReference>
<dbReference type="GO" id="GO:0016788">
    <property type="term" value="F:hydrolase activity, acting on ester bonds"/>
    <property type="evidence" value="ECO:0007669"/>
    <property type="project" value="InterPro"/>
</dbReference>
<evidence type="ECO:0000313" key="8">
    <source>
        <dbReference type="Proteomes" id="UP001230188"/>
    </source>
</evidence>
<comment type="caution">
    <text evidence="7">The sequence shown here is derived from an EMBL/GenBank/DDBJ whole genome shotgun (WGS) entry which is preliminary data.</text>
</comment>
<evidence type="ECO:0000259" key="6">
    <source>
        <dbReference type="Pfam" id="PF24827"/>
    </source>
</evidence>
<feature type="binding site" evidence="5">
    <location>
        <position position="20"/>
    </location>
    <ligand>
        <name>Zn(2+)</name>
        <dbReference type="ChEBI" id="CHEBI:29105"/>
    </ligand>
</feature>
<keyword evidence="8" id="KW-1185">Reference proteome</keyword>
<dbReference type="NCBIfam" id="NF002601">
    <property type="entry name" value="PRK02259.1"/>
    <property type="match status" value="1"/>
</dbReference>
<evidence type="ECO:0000256" key="1">
    <source>
        <dbReference type="ARBA" id="ARBA00022723"/>
    </source>
</evidence>
<proteinExistence type="predicted"/>
<dbReference type="InterPro" id="IPR016708">
    <property type="entry name" value="Aspartoacylase"/>
</dbReference>
<feature type="binding site" evidence="5">
    <location>
        <position position="23"/>
    </location>
    <ligand>
        <name>Zn(2+)</name>
        <dbReference type="ChEBI" id="CHEBI:29105"/>
    </ligand>
</feature>
<feature type="binding site" evidence="5">
    <location>
        <position position="115"/>
    </location>
    <ligand>
        <name>Zn(2+)</name>
        <dbReference type="ChEBI" id="CHEBI:29105"/>
    </ligand>
</feature>
<comment type="cofactor">
    <cofactor evidence="5">
        <name>Zn(2+)</name>
        <dbReference type="ChEBI" id="CHEBI:29105"/>
    </cofactor>
    <text evidence="5">Binds 1 zinc ion per subunit.</text>
</comment>
<protein>
    <recommendedName>
        <fullName evidence="6">Succinylglutamate desuccinylase/Aspartoacylase catalytic domain-containing protein</fullName>
    </recommendedName>
</protein>
<dbReference type="InterPro" id="IPR055438">
    <property type="entry name" value="AstE_AspA_cat"/>
</dbReference>
<organism evidence="7 8">
    <name type="scientific">Chrysophaeum taylorii</name>
    <dbReference type="NCBI Taxonomy" id="2483200"/>
    <lineage>
        <taxon>Eukaryota</taxon>
        <taxon>Sar</taxon>
        <taxon>Stramenopiles</taxon>
        <taxon>Ochrophyta</taxon>
        <taxon>Pelagophyceae</taxon>
        <taxon>Pelagomonadales</taxon>
        <taxon>Pelagomonadaceae</taxon>
        <taxon>Chrysophaeum</taxon>
    </lineage>
</organism>